<dbReference type="InterPro" id="IPR050301">
    <property type="entry name" value="NTE"/>
</dbReference>
<reference evidence="7" key="1">
    <citation type="journal article" date="2019" name="Int. J. Syst. Evol. Microbiol.">
        <title>The Global Catalogue of Microorganisms (GCM) 10K type strain sequencing project: providing services to taxonomists for standard genome sequencing and annotation.</title>
        <authorList>
            <consortium name="The Broad Institute Genomics Platform"/>
            <consortium name="The Broad Institute Genome Sequencing Center for Infectious Disease"/>
            <person name="Wu L."/>
            <person name="Ma J."/>
        </authorList>
    </citation>
    <scope>NUCLEOTIDE SEQUENCE [LARGE SCALE GENOMIC DNA]</scope>
    <source>
        <strain evidence="7">NBRC 112502</strain>
    </source>
</reference>
<dbReference type="InterPro" id="IPR021095">
    <property type="entry name" value="DUF3734"/>
</dbReference>
<dbReference type="Proteomes" id="UP001156641">
    <property type="component" value="Unassembled WGS sequence"/>
</dbReference>
<proteinExistence type="predicted"/>
<dbReference type="CDD" id="cd07209">
    <property type="entry name" value="Pat_hypo_Ecoli_Z1214_like"/>
    <property type="match status" value="1"/>
</dbReference>
<keyword evidence="3 4" id="KW-0443">Lipid metabolism</keyword>
<keyword evidence="7" id="KW-1185">Reference proteome</keyword>
<dbReference type="RefSeq" id="WP_284258954.1">
    <property type="nucleotide sequence ID" value="NZ_BSOS01000078.1"/>
</dbReference>
<dbReference type="InterPro" id="IPR002641">
    <property type="entry name" value="PNPLA_dom"/>
</dbReference>
<dbReference type="PANTHER" id="PTHR14226:SF57">
    <property type="entry name" value="BLR7027 PROTEIN"/>
    <property type="match status" value="1"/>
</dbReference>
<evidence type="ECO:0000256" key="3">
    <source>
        <dbReference type="ARBA" id="ARBA00023098"/>
    </source>
</evidence>
<evidence type="ECO:0000259" key="5">
    <source>
        <dbReference type="PROSITE" id="PS51635"/>
    </source>
</evidence>
<feature type="active site" description="Nucleophile" evidence="4">
    <location>
        <position position="65"/>
    </location>
</feature>
<keyword evidence="1 4" id="KW-0378">Hydrolase</keyword>
<dbReference type="Pfam" id="PF12536">
    <property type="entry name" value="DUF3734"/>
    <property type="match status" value="1"/>
</dbReference>
<name>A0ABQ6A6N3_9PROT</name>
<dbReference type="PROSITE" id="PS51635">
    <property type="entry name" value="PNPLA"/>
    <property type="match status" value="1"/>
</dbReference>
<comment type="caution">
    <text evidence="6">The sequence shown here is derived from an EMBL/GenBank/DDBJ whole genome shotgun (WGS) entry which is preliminary data.</text>
</comment>
<dbReference type="Pfam" id="PF01734">
    <property type="entry name" value="Patatin"/>
    <property type="match status" value="1"/>
</dbReference>
<dbReference type="PANTHER" id="PTHR14226">
    <property type="entry name" value="NEUROPATHY TARGET ESTERASE/SWISS CHEESE D.MELANOGASTER"/>
    <property type="match status" value="1"/>
</dbReference>
<feature type="short sequence motif" description="GXSXG" evidence="4">
    <location>
        <begin position="63"/>
        <end position="67"/>
    </location>
</feature>
<dbReference type="SUPFAM" id="SSF52151">
    <property type="entry name" value="FabD/lysophospholipase-like"/>
    <property type="match status" value="1"/>
</dbReference>
<evidence type="ECO:0000256" key="2">
    <source>
        <dbReference type="ARBA" id="ARBA00022963"/>
    </source>
</evidence>
<dbReference type="EMBL" id="BSOS01000078">
    <property type="protein sequence ID" value="GLR68110.1"/>
    <property type="molecule type" value="Genomic_DNA"/>
</dbReference>
<evidence type="ECO:0000256" key="1">
    <source>
        <dbReference type="ARBA" id="ARBA00022801"/>
    </source>
</evidence>
<evidence type="ECO:0000313" key="7">
    <source>
        <dbReference type="Proteomes" id="UP001156641"/>
    </source>
</evidence>
<organism evidence="6 7">
    <name type="scientific">Acidocella aquatica</name>
    <dbReference type="NCBI Taxonomy" id="1922313"/>
    <lineage>
        <taxon>Bacteria</taxon>
        <taxon>Pseudomonadati</taxon>
        <taxon>Pseudomonadota</taxon>
        <taxon>Alphaproteobacteria</taxon>
        <taxon>Acetobacterales</taxon>
        <taxon>Acidocellaceae</taxon>
        <taxon>Acidocella</taxon>
    </lineage>
</organism>
<protein>
    <submittedName>
        <fullName evidence="6">Membrane protein</fullName>
    </submittedName>
</protein>
<accession>A0ABQ6A6N3</accession>
<dbReference type="Gene3D" id="3.40.1090.10">
    <property type="entry name" value="Cytosolic phospholipase A2 catalytic domain"/>
    <property type="match status" value="2"/>
</dbReference>
<gene>
    <name evidence="6" type="ORF">GCM10010909_27910</name>
</gene>
<keyword evidence="2 4" id="KW-0442">Lipid degradation</keyword>
<feature type="short sequence motif" description="DGA/G" evidence="4">
    <location>
        <begin position="224"/>
        <end position="226"/>
    </location>
</feature>
<evidence type="ECO:0000313" key="6">
    <source>
        <dbReference type="EMBL" id="GLR68110.1"/>
    </source>
</evidence>
<feature type="active site" description="Proton acceptor" evidence="4">
    <location>
        <position position="224"/>
    </location>
</feature>
<dbReference type="InterPro" id="IPR016035">
    <property type="entry name" value="Acyl_Trfase/lysoPLipase"/>
</dbReference>
<feature type="short sequence motif" description="GXGXXG" evidence="4">
    <location>
        <begin position="36"/>
        <end position="41"/>
    </location>
</feature>
<sequence>MDMLTDPRTPLRKPLAPIAPMARPAACDGIGLVLQGGGALGAYQAGVYQALHEANFEPDWIAGVSIGSINAAIIAGNKPEDRLEKLEKFWLDITARDPFTLWPEGDNPRKLRNILSALNGMVFGQPGFFQPATVNAWLAPRGARGATALYDSSPLHKTLENLVDFDLINSRTPRFAVGAVDVATANFLYFDNTQVEIGPEHIMASGALPPALPMVRIGKHYYWDGGLVSNTPLQHLLDNCGSMNLLVFQVDLFSASGDVPRDMPDVLSRQKDIQYSSRTRTTTDHFLQTHRLKQALRDALSLLPYERLTDAQTALKVELERLPEINIMQLIYQQKAYEGGAKDYEFSRLSMKDHWRSGYYDTRNTLAHSEWLEMKGTGGGIHTHDIHSTGE</sequence>
<evidence type="ECO:0000256" key="4">
    <source>
        <dbReference type="PROSITE-ProRule" id="PRU01161"/>
    </source>
</evidence>
<feature type="domain" description="PNPLA" evidence="5">
    <location>
        <begin position="32"/>
        <end position="237"/>
    </location>
</feature>